<sequence>MTGSTGQLGTPTLEALIAAGHDARGLTRRGGADAIAADLLTGDGVDEGLAGIDTVVHLATTNGKKDLVIAEHLAAAAVRAKVTHLVLVSIVGIDEIPLSFYKQRVRIEEIMHASGIPLTLQRATQFHSLVDSMFSAQRFLPVVVTPAIRFQPIAVEEVAAKLAELAVGPPLGRVPDIGGPAQRTMQDLHSAWRAATGGKRPAVGLRLPGKLFAAYDAGVNLVEGPAYGRGTFEAYLADKYR</sequence>
<protein>
    <submittedName>
        <fullName evidence="4">SDR family oxidoreductase</fullName>
    </submittedName>
</protein>
<feature type="domain" description="NmrA-like" evidence="3">
    <location>
        <begin position="2"/>
        <end position="128"/>
    </location>
</feature>
<dbReference type="InterPro" id="IPR036291">
    <property type="entry name" value="NAD(P)-bd_dom_sf"/>
</dbReference>
<dbReference type="Proteomes" id="UP001609175">
    <property type="component" value="Unassembled WGS sequence"/>
</dbReference>
<dbReference type="PANTHER" id="PTHR42748:SF3">
    <property type="entry name" value="BLL4366 PROTEIN"/>
    <property type="match status" value="1"/>
</dbReference>
<evidence type="ECO:0000313" key="4">
    <source>
        <dbReference type="EMBL" id="MFH5207717.1"/>
    </source>
</evidence>
<keyword evidence="2" id="KW-0521">NADP</keyword>
<dbReference type="RefSeq" id="WP_395113166.1">
    <property type="nucleotide sequence ID" value="NZ_JBIMSO010000026.1"/>
</dbReference>
<dbReference type="EMBL" id="JBIMSO010000026">
    <property type="protein sequence ID" value="MFH5207717.1"/>
    <property type="molecule type" value="Genomic_DNA"/>
</dbReference>
<gene>
    <name evidence="4" type="ORF">ACHIPZ_05735</name>
</gene>
<dbReference type="Pfam" id="PF05368">
    <property type="entry name" value="NmrA"/>
    <property type="match status" value="1"/>
</dbReference>
<reference evidence="4 5" key="1">
    <citation type="submission" date="2024-10" db="EMBL/GenBank/DDBJ databases">
        <authorList>
            <person name="Riesco R."/>
        </authorList>
    </citation>
    <scope>NUCLEOTIDE SEQUENCE [LARGE SCALE GENOMIC DNA]</scope>
    <source>
        <strain evidence="4 5">NCIMB 15449</strain>
    </source>
</reference>
<dbReference type="PANTHER" id="PTHR42748">
    <property type="entry name" value="NITROGEN METABOLITE REPRESSION PROTEIN NMRA FAMILY MEMBER"/>
    <property type="match status" value="1"/>
</dbReference>
<comment type="caution">
    <text evidence="4">The sequence shown here is derived from an EMBL/GenBank/DDBJ whole genome shotgun (WGS) entry which is preliminary data.</text>
</comment>
<dbReference type="InterPro" id="IPR051164">
    <property type="entry name" value="NmrA-like_oxidored"/>
</dbReference>
<evidence type="ECO:0000259" key="3">
    <source>
        <dbReference type="Pfam" id="PF05368"/>
    </source>
</evidence>
<dbReference type="Gene3D" id="3.40.50.720">
    <property type="entry name" value="NAD(P)-binding Rossmann-like Domain"/>
    <property type="match status" value="1"/>
</dbReference>
<dbReference type="InterPro" id="IPR008030">
    <property type="entry name" value="NmrA-like"/>
</dbReference>
<proteinExistence type="inferred from homology"/>
<evidence type="ECO:0000313" key="5">
    <source>
        <dbReference type="Proteomes" id="UP001609175"/>
    </source>
</evidence>
<name>A0ABW7JIB9_9NOCA</name>
<comment type="similarity">
    <text evidence="1">Belongs to the NmrA-type oxidoreductase family.</text>
</comment>
<dbReference type="SUPFAM" id="SSF51735">
    <property type="entry name" value="NAD(P)-binding Rossmann-fold domains"/>
    <property type="match status" value="1"/>
</dbReference>
<evidence type="ECO:0000256" key="1">
    <source>
        <dbReference type="ARBA" id="ARBA00006328"/>
    </source>
</evidence>
<accession>A0ABW7JIB9</accession>
<organism evidence="4 5">
    <name type="scientific">Antrihabitans spumae</name>
    <dbReference type="NCBI Taxonomy" id="3373370"/>
    <lineage>
        <taxon>Bacteria</taxon>
        <taxon>Bacillati</taxon>
        <taxon>Actinomycetota</taxon>
        <taxon>Actinomycetes</taxon>
        <taxon>Mycobacteriales</taxon>
        <taxon>Nocardiaceae</taxon>
        <taxon>Antrihabitans</taxon>
    </lineage>
</organism>
<evidence type="ECO:0000256" key="2">
    <source>
        <dbReference type="ARBA" id="ARBA00022857"/>
    </source>
</evidence>